<keyword evidence="4" id="KW-0479">Metal-binding</keyword>
<dbReference type="Proteomes" id="UP000003246">
    <property type="component" value="Unassembled WGS sequence"/>
</dbReference>
<sequence length="231" mass="27154">MNEITSFQFLNKHPIWNLLFDYQDIENFYVCGGYIRDYILYGNGGKDIDVFINCTKEELNMLITYLEKYGHVVYGQYGSPRFYSNAINGHYVDIVPFYNFVVSPKPILTIDDLLKNFDFTANAIGVNIKTGTIYDPVHGITDINNRVLRAVRLDFPEKTVSNDIPLSAVSVFWFRLLHFQNKLGFEFEKLTKEWVIENAYRIKDIEMFKKYFFTPNISKELNLYINKCLHQ</sequence>
<proteinExistence type="inferred from homology"/>
<evidence type="ECO:0000256" key="7">
    <source>
        <dbReference type="ARBA" id="ARBA00022842"/>
    </source>
</evidence>
<keyword evidence="1 9" id="KW-0808">Transferase</keyword>
<dbReference type="InterPro" id="IPR043519">
    <property type="entry name" value="NT_sf"/>
</dbReference>
<evidence type="ECO:0000259" key="10">
    <source>
        <dbReference type="Pfam" id="PF01743"/>
    </source>
</evidence>
<dbReference type="PANTHER" id="PTHR47545">
    <property type="entry name" value="MULTIFUNCTIONAL CCA PROTEIN"/>
    <property type="match status" value="1"/>
</dbReference>
<evidence type="ECO:0000313" key="12">
    <source>
        <dbReference type="Proteomes" id="UP000003246"/>
    </source>
</evidence>
<dbReference type="SUPFAM" id="SSF81301">
    <property type="entry name" value="Nucleotidyltransferase"/>
    <property type="match status" value="1"/>
</dbReference>
<gene>
    <name evidence="11" type="ORF">HMPREF1016_03142</name>
</gene>
<dbReference type="GO" id="GO:0008033">
    <property type="term" value="P:tRNA processing"/>
    <property type="evidence" value="ECO:0007669"/>
    <property type="project" value="UniProtKB-KW"/>
</dbReference>
<accession>E5X2I5</accession>
<dbReference type="GO" id="GO:0046872">
    <property type="term" value="F:metal ion binding"/>
    <property type="evidence" value="ECO:0007669"/>
    <property type="project" value="UniProtKB-KW"/>
</dbReference>
<evidence type="ECO:0000256" key="9">
    <source>
        <dbReference type="RuleBase" id="RU003953"/>
    </source>
</evidence>
<organism evidence="11 12">
    <name type="scientific">Bacteroides eggerthii 1_2_48FAA</name>
    <dbReference type="NCBI Taxonomy" id="665953"/>
    <lineage>
        <taxon>Bacteria</taxon>
        <taxon>Pseudomonadati</taxon>
        <taxon>Bacteroidota</taxon>
        <taxon>Bacteroidia</taxon>
        <taxon>Bacteroidales</taxon>
        <taxon>Bacteroidaceae</taxon>
        <taxon>Bacteroides</taxon>
    </lineage>
</organism>
<protein>
    <submittedName>
        <fullName evidence="11">Poly A polymerase head domain-containing protein</fullName>
    </submittedName>
</protein>
<dbReference type="Pfam" id="PF01743">
    <property type="entry name" value="PolyA_pol"/>
    <property type="match status" value="1"/>
</dbReference>
<keyword evidence="6" id="KW-0067">ATP-binding</keyword>
<comment type="similarity">
    <text evidence="9">Belongs to the tRNA nucleotidyltransferase/poly(A) polymerase family.</text>
</comment>
<feature type="domain" description="Poly A polymerase head" evidence="10">
    <location>
        <begin position="28"/>
        <end position="149"/>
    </location>
</feature>
<dbReference type="GO" id="GO:0016779">
    <property type="term" value="F:nucleotidyltransferase activity"/>
    <property type="evidence" value="ECO:0007669"/>
    <property type="project" value="UniProtKB-KW"/>
</dbReference>
<dbReference type="GO" id="GO:0003723">
    <property type="term" value="F:RNA binding"/>
    <property type="evidence" value="ECO:0007669"/>
    <property type="project" value="UniProtKB-KW"/>
</dbReference>
<evidence type="ECO:0000256" key="2">
    <source>
        <dbReference type="ARBA" id="ARBA00022694"/>
    </source>
</evidence>
<dbReference type="AlphaFoldDB" id="E5X2I5"/>
<keyword evidence="5" id="KW-0547">Nucleotide-binding</keyword>
<reference evidence="11 12" key="1">
    <citation type="submission" date="2010-10" db="EMBL/GenBank/DDBJ databases">
        <title>The Genome Sequence of Bacteroides eggerthii strain 1_2_48FAA.</title>
        <authorList>
            <consortium name="The Broad Institute Genome Sequencing Platform"/>
            <person name="Ward D."/>
            <person name="Earl A."/>
            <person name="Feldgarden M."/>
            <person name="Young S.K."/>
            <person name="Gargeya S."/>
            <person name="Zeng Q."/>
            <person name="Alvarado L."/>
            <person name="Berlin A."/>
            <person name="Bochicchio J."/>
            <person name="Chapman S.B."/>
            <person name="Chen Z."/>
            <person name="Freedman E."/>
            <person name="Gellesch M."/>
            <person name="Goldberg J."/>
            <person name="Griggs A."/>
            <person name="Gujja S."/>
            <person name="Heilman E."/>
            <person name="Heiman D."/>
            <person name="Howarth C."/>
            <person name="Mehta T."/>
            <person name="Neiman D."/>
            <person name="Pearson M."/>
            <person name="Roberts A."/>
            <person name="Saif S."/>
            <person name="Shea T."/>
            <person name="Shenoy N."/>
            <person name="Sisk P."/>
            <person name="Stolte C."/>
            <person name="Sykes S."/>
            <person name="White J."/>
            <person name="Yandava C."/>
            <person name="Allen-Vercoe E."/>
            <person name="Ambrose C."/>
            <person name="Strauss J."/>
            <person name="Daigneault M."/>
            <person name="Haas B."/>
            <person name="Nusbaum C."/>
            <person name="Birren B."/>
        </authorList>
    </citation>
    <scope>NUCLEOTIDE SEQUENCE [LARGE SCALE GENOMIC DNA]</scope>
    <source>
        <strain evidence="11 12">1_2_48FAA</strain>
    </source>
</reference>
<dbReference type="InterPro" id="IPR050124">
    <property type="entry name" value="tRNA_CCA-adding_enzyme"/>
</dbReference>
<keyword evidence="8 9" id="KW-0694">RNA-binding</keyword>
<keyword evidence="3" id="KW-0548">Nucleotidyltransferase</keyword>
<evidence type="ECO:0000256" key="5">
    <source>
        <dbReference type="ARBA" id="ARBA00022741"/>
    </source>
</evidence>
<name>E5X2I5_9BACE</name>
<dbReference type="GO" id="GO:0005524">
    <property type="term" value="F:ATP binding"/>
    <property type="evidence" value="ECO:0007669"/>
    <property type="project" value="UniProtKB-KW"/>
</dbReference>
<evidence type="ECO:0000256" key="8">
    <source>
        <dbReference type="ARBA" id="ARBA00022884"/>
    </source>
</evidence>
<dbReference type="RefSeq" id="WP_004294951.1">
    <property type="nucleotide sequence ID" value="NZ_AKBX01000004.1"/>
</dbReference>
<dbReference type="HOGENOM" id="CLU_1197846_0_0_10"/>
<comment type="caution">
    <text evidence="11">The sequence shown here is derived from an EMBL/GenBank/DDBJ whole genome shotgun (WGS) entry which is preliminary data.</text>
</comment>
<evidence type="ECO:0000256" key="3">
    <source>
        <dbReference type="ARBA" id="ARBA00022695"/>
    </source>
</evidence>
<dbReference type="PANTHER" id="PTHR47545:SF1">
    <property type="entry name" value="MULTIFUNCTIONAL CCA PROTEIN"/>
    <property type="match status" value="1"/>
</dbReference>
<dbReference type="Gene3D" id="3.30.460.10">
    <property type="entry name" value="Beta Polymerase, domain 2"/>
    <property type="match status" value="1"/>
</dbReference>
<evidence type="ECO:0000313" key="11">
    <source>
        <dbReference type="EMBL" id="EFV28801.1"/>
    </source>
</evidence>
<evidence type="ECO:0000256" key="4">
    <source>
        <dbReference type="ARBA" id="ARBA00022723"/>
    </source>
</evidence>
<keyword evidence="7" id="KW-0460">Magnesium</keyword>
<evidence type="ECO:0000256" key="6">
    <source>
        <dbReference type="ARBA" id="ARBA00022840"/>
    </source>
</evidence>
<keyword evidence="2" id="KW-0819">tRNA processing</keyword>
<dbReference type="InterPro" id="IPR002646">
    <property type="entry name" value="PolA_pol_head_dom"/>
</dbReference>
<dbReference type="EMBL" id="ACWG01000039">
    <property type="protein sequence ID" value="EFV28801.1"/>
    <property type="molecule type" value="Genomic_DNA"/>
</dbReference>
<evidence type="ECO:0000256" key="1">
    <source>
        <dbReference type="ARBA" id="ARBA00022679"/>
    </source>
</evidence>